<dbReference type="Proteomes" id="UP001218188">
    <property type="component" value="Unassembled WGS sequence"/>
</dbReference>
<organism evidence="1 2">
    <name type="scientific">Mycena alexandri</name>
    <dbReference type="NCBI Taxonomy" id="1745969"/>
    <lineage>
        <taxon>Eukaryota</taxon>
        <taxon>Fungi</taxon>
        <taxon>Dikarya</taxon>
        <taxon>Basidiomycota</taxon>
        <taxon>Agaricomycotina</taxon>
        <taxon>Agaricomycetes</taxon>
        <taxon>Agaricomycetidae</taxon>
        <taxon>Agaricales</taxon>
        <taxon>Marasmiineae</taxon>
        <taxon>Mycenaceae</taxon>
        <taxon>Mycena</taxon>
    </lineage>
</organism>
<sequence>MDDLHTHRLSGGILVATELHSAVVEWTSLATDGLVLQQLELHGLRYIQDLVSVIPEEDLLAILLTFAIVFSSESHISICRSKPLDHNVISVGTVKLCFYEMSTQSAHRIAREPVIQVSIPGEGIVNFELDICGSKIALLTSATRVFSYTIGRTVAFLWTFVANIQPSHLSPDVLLLPVVQGFAGTFGLWTT</sequence>
<keyword evidence="2" id="KW-1185">Reference proteome</keyword>
<reference evidence="1" key="1">
    <citation type="submission" date="2023-03" db="EMBL/GenBank/DDBJ databases">
        <title>Massive genome expansion in bonnet fungi (Mycena s.s.) driven by repeated elements and novel gene families across ecological guilds.</title>
        <authorList>
            <consortium name="Lawrence Berkeley National Laboratory"/>
            <person name="Harder C.B."/>
            <person name="Miyauchi S."/>
            <person name="Viragh M."/>
            <person name="Kuo A."/>
            <person name="Thoen E."/>
            <person name="Andreopoulos B."/>
            <person name="Lu D."/>
            <person name="Skrede I."/>
            <person name="Drula E."/>
            <person name="Henrissat B."/>
            <person name="Morin E."/>
            <person name="Kohler A."/>
            <person name="Barry K."/>
            <person name="LaButti K."/>
            <person name="Morin E."/>
            <person name="Salamov A."/>
            <person name="Lipzen A."/>
            <person name="Mereny Z."/>
            <person name="Hegedus B."/>
            <person name="Baldrian P."/>
            <person name="Stursova M."/>
            <person name="Weitz H."/>
            <person name="Taylor A."/>
            <person name="Grigoriev I.V."/>
            <person name="Nagy L.G."/>
            <person name="Martin F."/>
            <person name="Kauserud H."/>
        </authorList>
    </citation>
    <scope>NUCLEOTIDE SEQUENCE</scope>
    <source>
        <strain evidence="1">CBHHK200</strain>
    </source>
</reference>
<dbReference type="EMBL" id="JARJCM010000014">
    <property type="protein sequence ID" value="KAJ7042108.1"/>
    <property type="molecule type" value="Genomic_DNA"/>
</dbReference>
<evidence type="ECO:0000313" key="1">
    <source>
        <dbReference type="EMBL" id="KAJ7042108.1"/>
    </source>
</evidence>
<name>A0AAD6TD38_9AGAR</name>
<evidence type="ECO:0000313" key="2">
    <source>
        <dbReference type="Proteomes" id="UP001218188"/>
    </source>
</evidence>
<gene>
    <name evidence="1" type="ORF">C8F04DRAFT_116810</name>
</gene>
<accession>A0AAD6TD38</accession>
<comment type="caution">
    <text evidence="1">The sequence shown here is derived from an EMBL/GenBank/DDBJ whole genome shotgun (WGS) entry which is preliminary data.</text>
</comment>
<dbReference type="AlphaFoldDB" id="A0AAD6TD38"/>
<proteinExistence type="predicted"/>
<protein>
    <submittedName>
        <fullName evidence="1">Uncharacterized protein</fullName>
    </submittedName>
</protein>